<protein>
    <submittedName>
        <fullName evidence="1">Uncharacterized protein</fullName>
    </submittedName>
</protein>
<organism evidence="1 2">
    <name type="scientific">Hygrophoropsis aurantiaca</name>
    <dbReference type="NCBI Taxonomy" id="72124"/>
    <lineage>
        <taxon>Eukaryota</taxon>
        <taxon>Fungi</taxon>
        <taxon>Dikarya</taxon>
        <taxon>Basidiomycota</taxon>
        <taxon>Agaricomycotina</taxon>
        <taxon>Agaricomycetes</taxon>
        <taxon>Agaricomycetidae</taxon>
        <taxon>Boletales</taxon>
        <taxon>Coniophorineae</taxon>
        <taxon>Hygrophoropsidaceae</taxon>
        <taxon>Hygrophoropsis</taxon>
    </lineage>
</organism>
<keyword evidence="2" id="KW-1185">Reference proteome</keyword>
<dbReference type="EMBL" id="MU267756">
    <property type="protein sequence ID" value="KAH7909504.1"/>
    <property type="molecule type" value="Genomic_DNA"/>
</dbReference>
<sequence length="233" mass="25966">MCHIYSALSFFVIRDLSCQRPNRMSGTFVQTSTSIGSCRHVIMHCASTLVTYVDLRKYKTQLKRNSNFCPPIFQRSLNSPSDSQVISSPHLYYPIAYSTLRMQYFFSVIALFSILLLRVDACCNQSDSYPLGLGDYRWIAWSKPDCSGIQTDIIGTSSRQGPCNSPAMCTTLKKPQKVASHVLTSDMRVWLELFEGDNCQGKKIGGSSSEGTTGMVIDNVKHTFVSSINVCAH</sequence>
<proteinExistence type="predicted"/>
<name>A0ACB8A7M8_9AGAM</name>
<gene>
    <name evidence="1" type="ORF">BJ138DRAFT_1155122</name>
</gene>
<dbReference type="Proteomes" id="UP000790377">
    <property type="component" value="Unassembled WGS sequence"/>
</dbReference>
<evidence type="ECO:0000313" key="2">
    <source>
        <dbReference type="Proteomes" id="UP000790377"/>
    </source>
</evidence>
<evidence type="ECO:0000313" key="1">
    <source>
        <dbReference type="EMBL" id="KAH7909504.1"/>
    </source>
</evidence>
<comment type="caution">
    <text evidence="1">The sequence shown here is derived from an EMBL/GenBank/DDBJ whole genome shotgun (WGS) entry which is preliminary data.</text>
</comment>
<accession>A0ACB8A7M8</accession>
<reference evidence="1" key="1">
    <citation type="journal article" date="2021" name="New Phytol.">
        <title>Evolutionary innovations through gain and loss of genes in the ectomycorrhizal Boletales.</title>
        <authorList>
            <person name="Wu G."/>
            <person name="Miyauchi S."/>
            <person name="Morin E."/>
            <person name="Kuo A."/>
            <person name="Drula E."/>
            <person name="Varga T."/>
            <person name="Kohler A."/>
            <person name="Feng B."/>
            <person name="Cao Y."/>
            <person name="Lipzen A."/>
            <person name="Daum C."/>
            <person name="Hundley H."/>
            <person name="Pangilinan J."/>
            <person name="Johnson J."/>
            <person name="Barry K."/>
            <person name="LaButti K."/>
            <person name="Ng V."/>
            <person name="Ahrendt S."/>
            <person name="Min B."/>
            <person name="Choi I.G."/>
            <person name="Park H."/>
            <person name="Plett J.M."/>
            <person name="Magnuson J."/>
            <person name="Spatafora J.W."/>
            <person name="Nagy L.G."/>
            <person name="Henrissat B."/>
            <person name="Grigoriev I.V."/>
            <person name="Yang Z.L."/>
            <person name="Xu J."/>
            <person name="Martin F.M."/>
        </authorList>
    </citation>
    <scope>NUCLEOTIDE SEQUENCE</scope>
    <source>
        <strain evidence="1">ATCC 28755</strain>
    </source>
</reference>